<protein>
    <submittedName>
        <fullName evidence="1">Uncharacterized protein</fullName>
    </submittedName>
</protein>
<sequence>MYLCISLTTPSSPHNPPNQTMLFNHCSLLGGFKSFMVFLLLTLQVTAEKQHPSILVEHHFHPHNMPQKQPKLHQHHPPRYPFGVYFPQKRKVPNASDPLHNR</sequence>
<keyword evidence="2" id="KW-1185">Reference proteome</keyword>
<gene>
    <name evidence="1" type="ORF">AYBTSS11_LOCUS24789</name>
</gene>
<dbReference type="AlphaFoldDB" id="A0AA86TMA4"/>
<reference evidence="1" key="1">
    <citation type="submission" date="2023-10" db="EMBL/GenBank/DDBJ databases">
        <authorList>
            <person name="Domelevo Entfellner J.-B."/>
        </authorList>
    </citation>
    <scope>NUCLEOTIDE SEQUENCE</scope>
</reference>
<dbReference type="Proteomes" id="UP001189624">
    <property type="component" value="Chromosome 8"/>
</dbReference>
<evidence type="ECO:0000313" key="2">
    <source>
        <dbReference type="Proteomes" id="UP001189624"/>
    </source>
</evidence>
<accession>A0AA86TMA4</accession>
<dbReference type="Gramene" id="rna-AYBTSS11_LOCUS24789">
    <property type="protein sequence ID" value="CAJ1972737.1"/>
    <property type="gene ID" value="gene-AYBTSS11_LOCUS24789"/>
</dbReference>
<name>A0AA86TMA4_9FABA</name>
<organism evidence="1 2">
    <name type="scientific">Sphenostylis stenocarpa</name>
    <dbReference type="NCBI Taxonomy" id="92480"/>
    <lineage>
        <taxon>Eukaryota</taxon>
        <taxon>Viridiplantae</taxon>
        <taxon>Streptophyta</taxon>
        <taxon>Embryophyta</taxon>
        <taxon>Tracheophyta</taxon>
        <taxon>Spermatophyta</taxon>
        <taxon>Magnoliopsida</taxon>
        <taxon>eudicotyledons</taxon>
        <taxon>Gunneridae</taxon>
        <taxon>Pentapetalae</taxon>
        <taxon>rosids</taxon>
        <taxon>fabids</taxon>
        <taxon>Fabales</taxon>
        <taxon>Fabaceae</taxon>
        <taxon>Papilionoideae</taxon>
        <taxon>50 kb inversion clade</taxon>
        <taxon>NPAAA clade</taxon>
        <taxon>indigoferoid/millettioid clade</taxon>
        <taxon>Phaseoleae</taxon>
        <taxon>Sphenostylis</taxon>
    </lineage>
</organism>
<proteinExistence type="predicted"/>
<evidence type="ECO:0000313" key="1">
    <source>
        <dbReference type="EMBL" id="CAJ1972737.1"/>
    </source>
</evidence>
<dbReference type="EMBL" id="OY731405">
    <property type="protein sequence ID" value="CAJ1972737.1"/>
    <property type="molecule type" value="Genomic_DNA"/>
</dbReference>